<dbReference type="CDD" id="cd06471">
    <property type="entry name" value="ACD_LpsHSP_like"/>
    <property type="match status" value="1"/>
</dbReference>
<proteinExistence type="inferred from homology"/>
<evidence type="ECO:0000313" key="5">
    <source>
        <dbReference type="Proteomes" id="UP000254956"/>
    </source>
</evidence>
<dbReference type="Proteomes" id="UP000254956">
    <property type="component" value="Unassembled WGS sequence"/>
</dbReference>
<dbReference type="STRING" id="1212545.SARL_10061"/>
<reference evidence="4 5" key="1">
    <citation type="submission" date="2018-06" db="EMBL/GenBank/DDBJ databases">
        <authorList>
            <consortium name="Pathogen Informatics"/>
            <person name="Doyle S."/>
        </authorList>
    </citation>
    <scope>NUCLEOTIDE SEQUENCE [LARGE SCALE GENOMIC DNA]</scope>
    <source>
        <strain evidence="4 5">NCTC12413</strain>
    </source>
</reference>
<dbReference type="InterPro" id="IPR002068">
    <property type="entry name" value="A-crystallin/Hsp20_dom"/>
</dbReference>
<dbReference type="SUPFAM" id="SSF49764">
    <property type="entry name" value="HSP20-like chaperones"/>
    <property type="match status" value="1"/>
</dbReference>
<sequence length="145" mass="16651">MMAFDMRPFNNSFFDINQGDFIKDLGRQVFNQSPFSASSITTDIKELDNAYVVEAELPGMDKENISLTFDNNILTIEGKQSIENNQEDEEGRVIRKERSYSNVRRQFTFNGVDQTAIKASYNDGMLNITLPKSEQYNTDNQIQID</sequence>
<dbReference type="InterPro" id="IPR031107">
    <property type="entry name" value="Small_HSP"/>
</dbReference>
<evidence type="ECO:0000256" key="2">
    <source>
        <dbReference type="RuleBase" id="RU003616"/>
    </source>
</evidence>
<protein>
    <submittedName>
        <fullName evidence="4">Small heat shock protein</fullName>
    </submittedName>
</protein>
<gene>
    <name evidence="4" type="ORF">NCTC12413_00203</name>
</gene>
<keyword evidence="4" id="KW-0346">Stress response</keyword>
<dbReference type="Pfam" id="PF00011">
    <property type="entry name" value="HSP20"/>
    <property type="match status" value="1"/>
</dbReference>
<dbReference type="PANTHER" id="PTHR11527">
    <property type="entry name" value="HEAT-SHOCK PROTEIN 20 FAMILY MEMBER"/>
    <property type="match status" value="1"/>
</dbReference>
<dbReference type="InterPro" id="IPR008978">
    <property type="entry name" value="HSP20-like_chaperone"/>
</dbReference>
<feature type="domain" description="SHSP" evidence="3">
    <location>
        <begin position="33"/>
        <end position="145"/>
    </location>
</feature>
<evidence type="ECO:0000256" key="1">
    <source>
        <dbReference type="PROSITE-ProRule" id="PRU00285"/>
    </source>
</evidence>
<comment type="similarity">
    <text evidence="1 2">Belongs to the small heat shock protein (HSP20) family.</text>
</comment>
<evidence type="ECO:0000313" key="4">
    <source>
        <dbReference type="EMBL" id="SUJ07867.1"/>
    </source>
</evidence>
<dbReference type="AlphaFoldDB" id="A0A380BVL2"/>
<organism evidence="4 5">
    <name type="scientific">Staphylococcus arlettae</name>
    <dbReference type="NCBI Taxonomy" id="29378"/>
    <lineage>
        <taxon>Bacteria</taxon>
        <taxon>Bacillati</taxon>
        <taxon>Bacillota</taxon>
        <taxon>Bacilli</taxon>
        <taxon>Bacillales</taxon>
        <taxon>Staphylococcaceae</taxon>
        <taxon>Staphylococcus</taxon>
    </lineage>
</organism>
<dbReference type="Gene3D" id="2.60.40.790">
    <property type="match status" value="1"/>
</dbReference>
<name>A0A380BVL2_9STAP</name>
<accession>A0A380BVL2</accession>
<evidence type="ECO:0000259" key="3">
    <source>
        <dbReference type="PROSITE" id="PS01031"/>
    </source>
</evidence>
<dbReference type="EMBL" id="UGZE01000001">
    <property type="protein sequence ID" value="SUJ07867.1"/>
    <property type="molecule type" value="Genomic_DNA"/>
</dbReference>
<dbReference type="PROSITE" id="PS01031">
    <property type="entry name" value="SHSP"/>
    <property type="match status" value="1"/>
</dbReference>